<protein>
    <submittedName>
        <fullName evidence="5">Uncharacterized protein LOC106055190 isoform X1</fullName>
    </submittedName>
</protein>
<sequence>MFSRILPFKAILIIWSLFSTGNGIIVNVNGGNFTYCSGKNEPLQLPNPFPEVSGSYEKMIDDPTFVEYSWTLQKPGQKANKFFSVLRTVNKSKIPNIVSYNTWGIQINDVGPDDSAMYIALWLSINREISKNITIIVADKPILKSPKLFIKEETATDRSKAFKCGEIEFLGKPPIRIVLKASDGTILPSTFIDGFQTLTVPAEQNYDNVLCEIDSNSEGFHCVPQADLEKWEGTDLKTGSSIREGGIDWIYIVIGCVGFLFLTVAIVVIVVLCRKMQPEKKYSAKEEEAKLEVGSAVDIPQSRKADGSSSGKKSPIYKGSETNYTASNRNSYPRFQPAQQEDYEEYEMNGKGGSSVDHPPPVAPKYRKKSEPILDAKGNEVRPPEKKPRSIFLTPSMEELDKINEAVRGGKGSQPAGTMV</sequence>
<feature type="compositionally biased region" description="Polar residues" evidence="1">
    <location>
        <begin position="320"/>
        <end position="339"/>
    </location>
</feature>
<keyword evidence="2" id="KW-0812">Transmembrane</keyword>
<feature type="transmembrane region" description="Helical" evidence="2">
    <location>
        <begin position="249"/>
        <end position="273"/>
    </location>
</feature>
<dbReference type="Proteomes" id="UP001165740">
    <property type="component" value="Chromosome 14"/>
</dbReference>
<feature type="region of interest" description="Disordered" evidence="1">
    <location>
        <begin position="300"/>
        <end position="391"/>
    </location>
</feature>
<accession>A0A9W2YW60</accession>
<dbReference type="OMA" id="DIVWKAS"/>
<name>A0A9W2YW60_BIOGL</name>
<proteinExistence type="predicted"/>
<dbReference type="AlphaFoldDB" id="A0A9W2YW60"/>
<evidence type="ECO:0000313" key="4">
    <source>
        <dbReference type="Proteomes" id="UP001165740"/>
    </source>
</evidence>
<evidence type="ECO:0000256" key="1">
    <source>
        <dbReference type="SAM" id="MobiDB-lite"/>
    </source>
</evidence>
<organism evidence="4 5">
    <name type="scientific">Biomphalaria glabrata</name>
    <name type="common">Bloodfluke planorb</name>
    <name type="synonym">Freshwater snail</name>
    <dbReference type="NCBI Taxonomy" id="6526"/>
    <lineage>
        <taxon>Eukaryota</taxon>
        <taxon>Metazoa</taxon>
        <taxon>Spiralia</taxon>
        <taxon>Lophotrochozoa</taxon>
        <taxon>Mollusca</taxon>
        <taxon>Gastropoda</taxon>
        <taxon>Heterobranchia</taxon>
        <taxon>Euthyneura</taxon>
        <taxon>Panpulmonata</taxon>
        <taxon>Hygrophila</taxon>
        <taxon>Lymnaeoidea</taxon>
        <taxon>Planorbidae</taxon>
        <taxon>Biomphalaria</taxon>
    </lineage>
</organism>
<dbReference type="RefSeq" id="XP_055866947.1">
    <property type="nucleotide sequence ID" value="XM_056010972.1"/>
</dbReference>
<evidence type="ECO:0000313" key="5">
    <source>
        <dbReference type="RefSeq" id="XP_055866947.1"/>
    </source>
</evidence>
<dbReference type="GeneID" id="106055190"/>
<keyword evidence="3" id="KW-0732">Signal</keyword>
<gene>
    <name evidence="5" type="primary">LOC106055190</name>
</gene>
<evidence type="ECO:0000256" key="3">
    <source>
        <dbReference type="SAM" id="SignalP"/>
    </source>
</evidence>
<feature type="compositionally biased region" description="Basic and acidic residues" evidence="1">
    <location>
        <begin position="369"/>
        <end position="388"/>
    </location>
</feature>
<keyword evidence="4" id="KW-1185">Reference proteome</keyword>
<evidence type="ECO:0000256" key="2">
    <source>
        <dbReference type="SAM" id="Phobius"/>
    </source>
</evidence>
<dbReference type="OrthoDB" id="6092848at2759"/>
<feature type="signal peptide" evidence="3">
    <location>
        <begin position="1"/>
        <end position="23"/>
    </location>
</feature>
<reference evidence="5" key="1">
    <citation type="submission" date="2025-08" db="UniProtKB">
        <authorList>
            <consortium name="RefSeq"/>
        </authorList>
    </citation>
    <scope>IDENTIFICATION</scope>
</reference>
<keyword evidence="2" id="KW-1133">Transmembrane helix</keyword>
<feature type="chain" id="PRO_5040835702" evidence="3">
    <location>
        <begin position="24"/>
        <end position="420"/>
    </location>
</feature>
<keyword evidence="2" id="KW-0472">Membrane</keyword>